<comment type="similarity">
    <text evidence="1">Belongs to the protein kinase superfamily. NEK Ser/Thr protein kinase family. NIMA subfamily.</text>
</comment>
<dbReference type="Gene3D" id="3.30.200.20">
    <property type="entry name" value="Phosphorylase Kinase, domain 1"/>
    <property type="match status" value="1"/>
</dbReference>
<dbReference type="EMBL" id="CP060783">
    <property type="protein sequence ID" value="QNP49168.1"/>
    <property type="molecule type" value="Genomic_DNA"/>
</dbReference>
<evidence type="ECO:0000256" key="2">
    <source>
        <dbReference type="ARBA" id="ARBA00012513"/>
    </source>
</evidence>
<evidence type="ECO:0000256" key="9">
    <source>
        <dbReference type="SAM" id="Phobius"/>
    </source>
</evidence>
<name>A0A7H0GLK2_9BURK</name>
<dbReference type="InterPro" id="IPR000719">
    <property type="entry name" value="Prot_kinase_dom"/>
</dbReference>
<feature type="region of interest" description="Disordered" evidence="8">
    <location>
        <begin position="416"/>
        <end position="449"/>
    </location>
</feature>
<dbReference type="Gene3D" id="1.10.510.10">
    <property type="entry name" value="Transferase(Phosphotransferase) domain 1"/>
    <property type="match status" value="1"/>
</dbReference>
<dbReference type="InterPro" id="IPR025493">
    <property type="entry name" value="DUF4384"/>
</dbReference>
<keyword evidence="9" id="KW-0812">Transmembrane</keyword>
<keyword evidence="9" id="KW-1133">Transmembrane helix</keyword>
<dbReference type="CDD" id="cd14014">
    <property type="entry name" value="STKc_PknB_like"/>
    <property type="match status" value="1"/>
</dbReference>
<dbReference type="KEGG" id="daer:H9K75_03320"/>
<dbReference type="SUPFAM" id="SSF56112">
    <property type="entry name" value="Protein kinase-like (PK-like)"/>
    <property type="match status" value="1"/>
</dbReference>
<dbReference type="InterPro" id="IPR050660">
    <property type="entry name" value="NEK_Ser/Thr_kinase"/>
</dbReference>
<evidence type="ECO:0000256" key="6">
    <source>
        <dbReference type="ARBA" id="ARBA00022840"/>
    </source>
</evidence>
<dbReference type="GO" id="GO:0004713">
    <property type="term" value="F:protein tyrosine kinase activity"/>
    <property type="evidence" value="ECO:0007669"/>
    <property type="project" value="InterPro"/>
</dbReference>
<dbReference type="Pfam" id="PF00069">
    <property type="entry name" value="Pkinase"/>
    <property type="match status" value="1"/>
</dbReference>
<keyword evidence="9" id="KW-0472">Membrane</keyword>
<dbReference type="Pfam" id="PF14326">
    <property type="entry name" value="DUF4384"/>
    <property type="match status" value="1"/>
</dbReference>
<keyword evidence="12" id="KW-1185">Reference proteome</keyword>
<evidence type="ECO:0000256" key="7">
    <source>
        <dbReference type="PROSITE-ProRule" id="PRU10141"/>
    </source>
</evidence>
<feature type="compositionally biased region" description="Pro residues" evidence="8">
    <location>
        <begin position="432"/>
        <end position="446"/>
    </location>
</feature>
<gene>
    <name evidence="11" type="ORF">H9K75_03320</name>
</gene>
<feature type="compositionally biased region" description="Pro residues" evidence="8">
    <location>
        <begin position="362"/>
        <end position="373"/>
    </location>
</feature>
<evidence type="ECO:0000256" key="5">
    <source>
        <dbReference type="ARBA" id="ARBA00022777"/>
    </source>
</evidence>
<feature type="region of interest" description="Disordered" evidence="8">
    <location>
        <begin position="352"/>
        <end position="378"/>
    </location>
</feature>
<feature type="binding site" evidence="7">
    <location>
        <position position="85"/>
    </location>
    <ligand>
        <name>ATP</name>
        <dbReference type="ChEBI" id="CHEBI:30616"/>
    </ligand>
</feature>
<evidence type="ECO:0000313" key="11">
    <source>
        <dbReference type="EMBL" id="QNP49168.1"/>
    </source>
</evidence>
<dbReference type="PROSITE" id="PS50011">
    <property type="entry name" value="PROTEIN_KINASE_DOM"/>
    <property type="match status" value="1"/>
</dbReference>
<evidence type="ECO:0000256" key="3">
    <source>
        <dbReference type="ARBA" id="ARBA00022679"/>
    </source>
</evidence>
<keyword evidence="3" id="KW-0808">Transferase</keyword>
<evidence type="ECO:0000256" key="8">
    <source>
        <dbReference type="SAM" id="MobiDB-lite"/>
    </source>
</evidence>
<dbReference type="PROSITE" id="PS00107">
    <property type="entry name" value="PROTEIN_KINASE_ATP"/>
    <property type="match status" value="1"/>
</dbReference>
<accession>A0A7H0GLK2</accession>
<keyword evidence="4 7" id="KW-0547">Nucleotide-binding</keyword>
<evidence type="ECO:0000313" key="12">
    <source>
        <dbReference type="Proteomes" id="UP000516028"/>
    </source>
</evidence>
<dbReference type="InterPro" id="IPR017441">
    <property type="entry name" value="Protein_kinase_ATP_BS"/>
</dbReference>
<proteinExistence type="inferred from homology"/>
<reference evidence="11 12" key="1">
    <citation type="submission" date="2020-08" db="EMBL/GenBank/DDBJ databases">
        <title>Genome sequence of Diaphorobacter aerolatus KACC 16536T.</title>
        <authorList>
            <person name="Hyun D.-W."/>
            <person name="Bae J.-W."/>
        </authorList>
    </citation>
    <scope>NUCLEOTIDE SEQUENCE [LARGE SCALE GENOMIC DNA]</scope>
    <source>
        <strain evidence="11 12">KACC 16536</strain>
    </source>
</reference>
<dbReference type="PROSITE" id="PS00109">
    <property type="entry name" value="PROTEIN_KINASE_TYR"/>
    <property type="match status" value="1"/>
</dbReference>
<feature type="transmembrane region" description="Helical" evidence="9">
    <location>
        <begin position="388"/>
        <end position="408"/>
    </location>
</feature>
<feature type="domain" description="Protein kinase" evidence="10">
    <location>
        <begin position="56"/>
        <end position="344"/>
    </location>
</feature>
<organism evidence="11 12">
    <name type="scientific">Diaphorobacter aerolatus</name>
    <dbReference type="NCBI Taxonomy" id="1288495"/>
    <lineage>
        <taxon>Bacteria</taxon>
        <taxon>Pseudomonadati</taxon>
        <taxon>Pseudomonadota</taxon>
        <taxon>Betaproteobacteria</taxon>
        <taxon>Burkholderiales</taxon>
        <taxon>Comamonadaceae</taxon>
        <taxon>Diaphorobacter</taxon>
    </lineage>
</organism>
<keyword evidence="6 7" id="KW-0067">ATP-binding</keyword>
<dbReference type="PANTHER" id="PTHR43671:SF13">
    <property type="entry name" value="SERINE_THREONINE-PROTEIN KINASE NEK2"/>
    <property type="match status" value="1"/>
</dbReference>
<dbReference type="SMART" id="SM00219">
    <property type="entry name" value="TyrKc"/>
    <property type="match status" value="1"/>
</dbReference>
<dbReference type="EC" id="2.7.11.1" evidence="2"/>
<evidence type="ECO:0000256" key="1">
    <source>
        <dbReference type="ARBA" id="ARBA00010886"/>
    </source>
</evidence>
<evidence type="ECO:0000256" key="4">
    <source>
        <dbReference type="ARBA" id="ARBA00022741"/>
    </source>
</evidence>
<dbReference type="GO" id="GO:0004674">
    <property type="term" value="F:protein serine/threonine kinase activity"/>
    <property type="evidence" value="ECO:0007669"/>
    <property type="project" value="UniProtKB-EC"/>
</dbReference>
<dbReference type="Proteomes" id="UP000516028">
    <property type="component" value="Chromosome"/>
</dbReference>
<protein>
    <recommendedName>
        <fullName evidence="2">non-specific serine/threonine protein kinase</fullName>
        <ecNumber evidence="2">2.7.11.1</ecNumber>
    </recommendedName>
</protein>
<dbReference type="GO" id="GO:0005524">
    <property type="term" value="F:ATP binding"/>
    <property type="evidence" value="ECO:0007669"/>
    <property type="project" value="UniProtKB-UniRule"/>
</dbReference>
<dbReference type="RefSeq" id="WP_187724760.1">
    <property type="nucleotide sequence ID" value="NZ_CP060783.1"/>
</dbReference>
<dbReference type="AlphaFoldDB" id="A0A7H0GLK2"/>
<dbReference type="PANTHER" id="PTHR43671">
    <property type="entry name" value="SERINE/THREONINE-PROTEIN KINASE NEK"/>
    <property type="match status" value="1"/>
</dbReference>
<dbReference type="InterPro" id="IPR008266">
    <property type="entry name" value="Tyr_kinase_AS"/>
</dbReference>
<evidence type="ECO:0000259" key="10">
    <source>
        <dbReference type="PROSITE" id="PS50011"/>
    </source>
</evidence>
<dbReference type="InterPro" id="IPR011009">
    <property type="entry name" value="Kinase-like_dom_sf"/>
</dbReference>
<sequence length="621" mass="66345">MSDSPDSAMPGDEDDGATRVISQGQAVAALSPGAQKAAAASHQNGVLAMGTRLGEFEIRALIGQGGFGAVYEAWDHVLERPVAIKEYLPSSLSARQSDGSVAPLSERHRETFDLGMRSFINEARLLAQFDHPSLLKVYRFWEDRGTTYLVMPLYRGRTLRQVLSQMAGNVREDWLLQMADAVTRALSVMHGANCFHRDIAPDNILLLDEDGRPVVLDFGAARRVITDKTQAITVILKPGYAPVEQYAEMPDMKQGAWTDVYALAAVLHVAVCGRPPPPSVARVMSDGYLPLAHNGQLRERFSLQLLEAIDNGLAVRPEHRPHSMGEFRALLGLEGSAGSTQPLISEAASFAQPRSLRQPVPDAEPPSAPPAPLPTEFRNAPRHLPESLWIVGGLGILLLAAGAAWLVLKPDPQMADADPGPVSVASGTDSPLPSPASAPVSPPAPPVEARTPLQSLQALGDQASAAFGVQATALKPLVRIGKDALEFELKSQRDGFVYVYLLSSGGELMLLFPNQLDRHNRVRPSETLKLPRPAWPMTAGGPRGVNQFAVIVSAVERDFSETGAQSDGVFSQIPLNVLAALETANSSNTGAASPLLGKAVCPSGGQCGNEYGVAFFSVTEE</sequence>
<dbReference type="InterPro" id="IPR020635">
    <property type="entry name" value="Tyr_kinase_cat_dom"/>
</dbReference>
<keyword evidence="5 11" id="KW-0418">Kinase</keyword>